<feature type="domain" description="DUF6998" evidence="1">
    <location>
        <begin position="16"/>
        <end position="140"/>
    </location>
</feature>
<evidence type="ECO:0000313" key="3">
    <source>
        <dbReference type="Proteomes" id="UP000568446"/>
    </source>
</evidence>
<dbReference type="AlphaFoldDB" id="A0A7K4MLT8"/>
<proteinExistence type="predicted"/>
<dbReference type="InterPro" id="IPR054267">
    <property type="entry name" value="DUF6998"/>
</dbReference>
<reference evidence="2 3" key="1">
    <citation type="journal article" date="2019" name="Environ. Microbiol.">
        <title>Genomics insights into ecotype formation of ammonia-oxidizing archaea in the deep ocean.</title>
        <authorList>
            <person name="Wang Y."/>
            <person name="Huang J.M."/>
            <person name="Cui G.J."/>
            <person name="Nunoura T."/>
            <person name="Takaki Y."/>
            <person name="Li W.L."/>
            <person name="Li J."/>
            <person name="Gao Z.M."/>
            <person name="Takai K."/>
            <person name="Zhang A.Q."/>
            <person name="Stepanauskas R."/>
        </authorList>
    </citation>
    <scope>NUCLEOTIDE SEQUENCE [LARGE SCALE GENOMIC DNA]</scope>
    <source>
        <strain evidence="2 3">C4</strain>
    </source>
</reference>
<evidence type="ECO:0000259" key="1">
    <source>
        <dbReference type="Pfam" id="PF22522"/>
    </source>
</evidence>
<sequence length="146" mass="15975">MEKENKVEAVKGIIASLYASQKSLRALAPEFKWAGLGNLLGDFGEFVAIEHYGLNKAPPGSNGFDALTSDGKTVQIKANHAAKQIGFRGNADLLLVIHVENNGEWSEVYYGSFGKVLDLSTFSERDNKRMISITKLVKISLDSKDN</sequence>
<evidence type="ECO:0000313" key="2">
    <source>
        <dbReference type="EMBL" id="NWJ30154.1"/>
    </source>
</evidence>
<comment type="caution">
    <text evidence="2">The sequence shown here is derived from an EMBL/GenBank/DDBJ whole genome shotgun (WGS) entry which is preliminary data.</text>
</comment>
<gene>
    <name evidence="2" type="ORF">HX850_04485</name>
</gene>
<organism evidence="2 3">
    <name type="scientific">Marine Group I thaumarchaeote</name>
    <dbReference type="NCBI Taxonomy" id="2511932"/>
    <lineage>
        <taxon>Archaea</taxon>
        <taxon>Nitrososphaerota</taxon>
        <taxon>Marine Group I</taxon>
    </lineage>
</organism>
<dbReference type="Proteomes" id="UP000568446">
    <property type="component" value="Unassembled WGS sequence"/>
</dbReference>
<accession>A0A7K4MLT8</accession>
<dbReference type="EMBL" id="JACATK010000030">
    <property type="protein sequence ID" value="NWJ30154.1"/>
    <property type="molecule type" value="Genomic_DNA"/>
</dbReference>
<protein>
    <recommendedName>
        <fullName evidence="1">DUF6998 domain-containing protein</fullName>
    </recommendedName>
</protein>
<name>A0A7K4MLT8_9ARCH</name>
<dbReference type="Pfam" id="PF22522">
    <property type="entry name" value="DUF6998"/>
    <property type="match status" value="1"/>
</dbReference>